<dbReference type="AlphaFoldDB" id="A0A8H5HYK1"/>
<dbReference type="EMBL" id="JAACJN010000008">
    <property type="protein sequence ID" value="KAF5391921.1"/>
    <property type="molecule type" value="Genomic_DNA"/>
</dbReference>
<dbReference type="InterPro" id="IPR000873">
    <property type="entry name" value="AMP-dep_synth/lig_dom"/>
</dbReference>
<dbReference type="PANTHER" id="PTHR43272">
    <property type="entry name" value="LONG-CHAIN-FATTY-ACID--COA LIGASE"/>
    <property type="match status" value="1"/>
</dbReference>
<dbReference type="SUPFAM" id="SSF56801">
    <property type="entry name" value="Acetyl-CoA synthetase-like"/>
    <property type="match status" value="1"/>
</dbReference>
<dbReference type="PANTHER" id="PTHR43272:SF33">
    <property type="entry name" value="AMP-BINDING DOMAIN-CONTAINING PROTEIN-RELATED"/>
    <property type="match status" value="1"/>
</dbReference>
<protein>
    <recommendedName>
        <fullName evidence="3">AMP-dependent synthetase/ligase domain-containing protein</fullName>
    </recommendedName>
</protein>
<dbReference type="Pfam" id="PF00501">
    <property type="entry name" value="AMP-binding"/>
    <property type="match status" value="1"/>
</dbReference>
<proteinExistence type="predicted"/>
<evidence type="ECO:0000256" key="1">
    <source>
        <dbReference type="ARBA" id="ARBA00022741"/>
    </source>
</evidence>
<dbReference type="OrthoDB" id="1700726at2759"/>
<organism evidence="4 5">
    <name type="scientific">Collybiopsis confluens</name>
    <dbReference type="NCBI Taxonomy" id="2823264"/>
    <lineage>
        <taxon>Eukaryota</taxon>
        <taxon>Fungi</taxon>
        <taxon>Dikarya</taxon>
        <taxon>Basidiomycota</taxon>
        <taxon>Agaricomycotina</taxon>
        <taxon>Agaricomycetes</taxon>
        <taxon>Agaricomycetidae</taxon>
        <taxon>Agaricales</taxon>
        <taxon>Marasmiineae</taxon>
        <taxon>Omphalotaceae</taxon>
        <taxon>Collybiopsis</taxon>
    </lineage>
</organism>
<dbReference type="GO" id="GO:0005783">
    <property type="term" value="C:endoplasmic reticulum"/>
    <property type="evidence" value="ECO:0007669"/>
    <property type="project" value="TreeGrafter"/>
</dbReference>
<gene>
    <name evidence="4" type="ORF">D9757_001788</name>
</gene>
<sequence length="704" mass="77790">MPLVRDHIQLFPEPVPFDKQGVPVPGTKKQGQTAHYRNGVWGLVTRDTPNALTTITQIFDCGMRVGKDQPFLGHRPLISTNPLKFAPYYEWQTWGQVDYRRRCVGSALSSLFKIGKLGGGELKTVGIWSINRPEWQIVDIAIATYGLVDVSIYDTLGKDVVEYMINHSHVSAIFTTIDHIPTLLKLQPKIPMLKAIVSMDPLTPEMRKVLTEWGWSVGVHVMDLKEFEAIGEAKLLEPVTATPDQLVSICYTSGTTSNPKGAMLTHGMLALSVQSNLYGLDLPEDGITMSYLPLAHIYERITELATMATGAQIGYFTGDPLRLIEDAQILRPSLFPSVPRVLNRVYQAAMLAGDVPGLKGALFRKAIQVKLDKMRATGDNTHFFWDKLVFRKIQAVLGGKLRLVTSGSAPIHAEVLDFLKIALACDGKNVLHSNRRVSLRRPECRYGMTENCGTSTKCWPNDATASGTVGGPQPANEVKLVDVPAMGYTSEDKPRPRGELCTRGENVLRAYYKDEKNTKEAIDEERWLHTGDVAEIDEFGRVRIIDRVKNIMKLAQGEYVAVEKIENAYSSSAAVAQLFIHGDSLQSYLLAVVVPDPVHLSAIASRATGSKVTAEDVQALREACKNPAVIQDFVSLLDKEAKKGGLKGFETIRRIHLSLDPFSVEDGTLTPTFKIKRKDAYKKFKAELEALYSLGEPGASSTKL</sequence>
<dbReference type="PROSITE" id="PS00455">
    <property type="entry name" value="AMP_BINDING"/>
    <property type="match status" value="1"/>
</dbReference>
<keyword evidence="1" id="KW-0547">Nucleotide-binding</keyword>
<feature type="domain" description="AMP-dependent synthetase/ligase" evidence="3">
    <location>
        <begin position="89"/>
        <end position="512"/>
    </location>
</feature>
<dbReference type="Gene3D" id="3.40.50.12780">
    <property type="entry name" value="N-terminal domain of ligase-like"/>
    <property type="match status" value="1"/>
</dbReference>
<name>A0A8H5HYK1_9AGAR</name>
<dbReference type="GO" id="GO:0004467">
    <property type="term" value="F:long-chain fatty acid-CoA ligase activity"/>
    <property type="evidence" value="ECO:0007669"/>
    <property type="project" value="TreeGrafter"/>
</dbReference>
<dbReference type="InterPro" id="IPR020845">
    <property type="entry name" value="AMP-binding_CS"/>
</dbReference>
<dbReference type="Proteomes" id="UP000518752">
    <property type="component" value="Unassembled WGS sequence"/>
</dbReference>
<reference evidence="4 5" key="1">
    <citation type="journal article" date="2020" name="ISME J.">
        <title>Uncovering the hidden diversity of litter-decomposition mechanisms in mushroom-forming fungi.</title>
        <authorList>
            <person name="Floudas D."/>
            <person name="Bentzer J."/>
            <person name="Ahren D."/>
            <person name="Johansson T."/>
            <person name="Persson P."/>
            <person name="Tunlid A."/>
        </authorList>
    </citation>
    <scope>NUCLEOTIDE SEQUENCE [LARGE SCALE GENOMIC DNA]</scope>
    <source>
        <strain evidence="4 5">CBS 406.79</strain>
    </source>
</reference>
<comment type="caution">
    <text evidence="4">The sequence shown here is derived from an EMBL/GenBank/DDBJ whole genome shotgun (WGS) entry which is preliminary data.</text>
</comment>
<keyword evidence="2" id="KW-0067">ATP-binding</keyword>
<evidence type="ECO:0000256" key="2">
    <source>
        <dbReference type="ARBA" id="ARBA00022840"/>
    </source>
</evidence>
<accession>A0A8H5HYK1</accession>
<evidence type="ECO:0000313" key="5">
    <source>
        <dbReference type="Proteomes" id="UP000518752"/>
    </source>
</evidence>
<dbReference type="GO" id="GO:0005524">
    <property type="term" value="F:ATP binding"/>
    <property type="evidence" value="ECO:0007669"/>
    <property type="project" value="UniProtKB-KW"/>
</dbReference>
<evidence type="ECO:0000259" key="3">
    <source>
        <dbReference type="Pfam" id="PF00501"/>
    </source>
</evidence>
<keyword evidence="5" id="KW-1185">Reference proteome</keyword>
<dbReference type="GO" id="GO:0016020">
    <property type="term" value="C:membrane"/>
    <property type="evidence" value="ECO:0007669"/>
    <property type="project" value="TreeGrafter"/>
</dbReference>
<dbReference type="InterPro" id="IPR042099">
    <property type="entry name" value="ANL_N_sf"/>
</dbReference>
<evidence type="ECO:0000313" key="4">
    <source>
        <dbReference type="EMBL" id="KAF5391921.1"/>
    </source>
</evidence>